<evidence type="ECO:0000313" key="2">
    <source>
        <dbReference type="Proteomes" id="UP000001635"/>
    </source>
</evidence>
<dbReference type="OrthoDB" id="828233at2"/>
<protein>
    <submittedName>
        <fullName evidence="1">Uncharacterized protein</fullName>
    </submittedName>
</protein>
<keyword evidence="2" id="KW-1185">Reference proteome</keyword>
<dbReference type="eggNOG" id="ENOG502ZRYX">
    <property type="taxonomic scope" value="Bacteria"/>
</dbReference>
<proteinExistence type="predicted"/>
<reference evidence="2" key="1">
    <citation type="submission" date="2011-07" db="EMBL/GenBank/DDBJ databases">
        <title>The complete genome of Cyclobacterium marinum DSM 745.</title>
        <authorList>
            <person name="Lucas S."/>
            <person name="Han J."/>
            <person name="Lapidus A."/>
            <person name="Bruce D."/>
            <person name="Goodwin L."/>
            <person name="Pitluck S."/>
            <person name="Peters L."/>
            <person name="Kyrpides N."/>
            <person name="Mavromatis K."/>
            <person name="Ivanova N."/>
            <person name="Ovchinnikova G."/>
            <person name="Chertkov O."/>
            <person name="Detter J.C."/>
            <person name="Tapia R."/>
            <person name="Han C."/>
            <person name="Land M."/>
            <person name="Hauser L."/>
            <person name="Markowitz V."/>
            <person name="Cheng J.-F."/>
            <person name="Hugenholtz P."/>
            <person name="Woyke T."/>
            <person name="Wu D."/>
            <person name="Tindall B."/>
            <person name="Schuetze A."/>
            <person name="Brambilla E."/>
            <person name="Klenk H.-P."/>
            <person name="Eisen J.A."/>
        </authorList>
    </citation>
    <scope>NUCLEOTIDE SEQUENCE [LARGE SCALE GENOMIC DNA]</scope>
    <source>
        <strain evidence="2">ATCC 25205 / DSM 745 / LMG 13164 / NCIMB 1802</strain>
    </source>
</reference>
<dbReference type="AlphaFoldDB" id="G0J2N8"/>
<name>G0J2N8_CYCMS</name>
<evidence type="ECO:0000313" key="1">
    <source>
        <dbReference type="EMBL" id="AEL26621.1"/>
    </source>
</evidence>
<dbReference type="Proteomes" id="UP000001635">
    <property type="component" value="Chromosome"/>
</dbReference>
<organism evidence="1 2">
    <name type="scientific">Cyclobacterium marinum (strain ATCC 25205 / DSM 745 / LMG 13164 / NCIMB 1802)</name>
    <name type="common">Flectobacillus marinus</name>
    <dbReference type="NCBI Taxonomy" id="880070"/>
    <lineage>
        <taxon>Bacteria</taxon>
        <taxon>Pseudomonadati</taxon>
        <taxon>Bacteroidota</taxon>
        <taxon>Cytophagia</taxon>
        <taxon>Cytophagales</taxon>
        <taxon>Cyclobacteriaceae</taxon>
        <taxon>Cyclobacterium</taxon>
    </lineage>
</organism>
<dbReference type="HOGENOM" id="CLU_2272735_0_0_10"/>
<dbReference type="KEGG" id="cmr:Cycma_2885"/>
<sequence length="102" mass="11542">MVVQTTKSPNLNDLIQVLKSQFFNYSVYAFGSKPHPSIIVRKSAIVGVQITVRENEILVDACYPNIVISSVMSLLTASSIFPFNSWHSFEKKITGFLKIRYK</sequence>
<gene>
    <name evidence="1" type="ordered locus">Cycma_2885</name>
</gene>
<dbReference type="RefSeq" id="WP_014020912.1">
    <property type="nucleotide sequence ID" value="NC_015914.1"/>
</dbReference>
<dbReference type="EMBL" id="CP002955">
    <property type="protein sequence ID" value="AEL26621.1"/>
    <property type="molecule type" value="Genomic_DNA"/>
</dbReference>
<accession>G0J2N8</accession>